<evidence type="ECO:0000313" key="6">
    <source>
        <dbReference type="Proteomes" id="UP001209535"/>
    </source>
</evidence>
<keyword evidence="2" id="KW-0238">DNA-binding</keyword>
<evidence type="ECO:0000256" key="2">
    <source>
        <dbReference type="ARBA" id="ARBA00023125"/>
    </source>
</evidence>
<dbReference type="PANTHER" id="PTHR40661:SF3">
    <property type="entry name" value="FELS-1 PROPHAGE TRANSCRIPTIONAL REGULATOR"/>
    <property type="match status" value="1"/>
</dbReference>
<comment type="caution">
    <text evidence="5">The sequence shown here is derived from an EMBL/GenBank/DDBJ whole genome shotgun (WGS) entry which is preliminary data.</text>
</comment>
<dbReference type="Pfam" id="PF00717">
    <property type="entry name" value="Peptidase_S24"/>
    <property type="match status" value="1"/>
</dbReference>
<dbReference type="EMBL" id="JAOVQO010000028">
    <property type="protein sequence ID" value="MCU9850387.1"/>
    <property type="molecule type" value="Genomic_DNA"/>
</dbReference>
<dbReference type="InterPro" id="IPR039418">
    <property type="entry name" value="LexA-like"/>
</dbReference>
<feature type="domain" description="Peptidase S24/S26A/S26B/S26C" evidence="4">
    <location>
        <begin position="65"/>
        <end position="188"/>
    </location>
</feature>
<evidence type="ECO:0000256" key="3">
    <source>
        <dbReference type="ARBA" id="ARBA00023163"/>
    </source>
</evidence>
<dbReference type="PANTHER" id="PTHR40661">
    <property type="match status" value="1"/>
</dbReference>
<keyword evidence="1" id="KW-0805">Transcription regulation</keyword>
<reference evidence="5 6" key="1">
    <citation type="submission" date="2022-10" db="EMBL/GenBank/DDBJ databases">
        <title>Defluviimonas sp. nov., isolated from ocean surface sediments.</title>
        <authorList>
            <person name="He W."/>
            <person name="Wang L."/>
            <person name="Zhang D.-F."/>
        </authorList>
    </citation>
    <scope>NUCLEOTIDE SEQUENCE [LARGE SCALE GENOMIC DNA]</scope>
    <source>
        <strain evidence="5 6">WL0024</strain>
    </source>
</reference>
<evidence type="ECO:0000256" key="1">
    <source>
        <dbReference type="ARBA" id="ARBA00023015"/>
    </source>
</evidence>
<keyword evidence="3" id="KW-0804">Transcription</keyword>
<dbReference type="RefSeq" id="WP_263340430.1">
    <property type="nucleotide sequence ID" value="NZ_JAOVQO010000028.1"/>
</dbReference>
<dbReference type="Gene3D" id="2.10.109.10">
    <property type="entry name" value="Umud Fragment, subunit A"/>
    <property type="match status" value="1"/>
</dbReference>
<dbReference type="InterPro" id="IPR036286">
    <property type="entry name" value="LexA/Signal_pep-like_sf"/>
</dbReference>
<accession>A0ABT2XBG9</accession>
<keyword evidence="6" id="KW-1185">Reference proteome</keyword>
<dbReference type="SUPFAM" id="SSF51306">
    <property type="entry name" value="LexA/Signal peptidase"/>
    <property type="match status" value="1"/>
</dbReference>
<organism evidence="5 6">
    <name type="scientific">Albidovulum salinarum</name>
    <dbReference type="NCBI Taxonomy" id="2984153"/>
    <lineage>
        <taxon>Bacteria</taxon>
        <taxon>Pseudomonadati</taxon>
        <taxon>Pseudomonadota</taxon>
        <taxon>Alphaproteobacteria</taxon>
        <taxon>Rhodobacterales</taxon>
        <taxon>Paracoccaceae</taxon>
        <taxon>Albidovulum</taxon>
    </lineage>
</organism>
<sequence>MPDSNYLAAVEKAGVDVLYVLTGKRIRPDATLVHPNGNIELEVKSTQGHGAGSHALDDLTPIDVYAVEAAAGGGRLNREQGRIGTLAFRRDWLASLGIRPSKAKILRVCGDSMEPTIRDGAIVLVDEDRKSPDRNFIYAFLEGEELRLKRLDLVQGKILTISSDNPAYPAEVRVGAEINDLTILGRVVWTACRLGEPPTLTSHERTELILDE</sequence>
<dbReference type="CDD" id="cd06529">
    <property type="entry name" value="S24_LexA-like"/>
    <property type="match status" value="1"/>
</dbReference>
<proteinExistence type="predicted"/>
<dbReference type="Proteomes" id="UP001209535">
    <property type="component" value="Unassembled WGS sequence"/>
</dbReference>
<evidence type="ECO:0000313" key="5">
    <source>
        <dbReference type="EMBL" id="MCU9850387.1"/>
    </source>
</evidence>
<protein>
    <recommendedName>
        <fullName evidence="4">Peptidase S24/S26A/S26B/S26C domain-containing protein</fullName>
    </recommendedName>
</protein>
<name>A0ABT2XBG9_9RHOB</name>
<dbReference type="InterPro" id="IPR015927">
    <property type="entry name" value="Peptidase_S24_S26A/B/C"/>
</dbReference>
<evidence type="ECO:0000259" key="4">
    <source>
        <dbReference type="Pfam" id="PF00717"/>
    </source>
</evidence>
<gene>
    <name evidence="5" type="ORF">OEZ60_20590</name>
</gene>